<evidence type="ECO:0000256" key="1">
    <source>
        <dbReference type="SAM" id="MobiDB-lite"/>
    </source>
</evidence>
<dbReference type="Proteomes" id="UP000824072">
    <property type="component" value="Unassembled WGS sequence"/>
</dbReference>
<dbReference type="SUPFAM" id="SSF47413">
    <property type="entry name" value="lambda repressor-like DNA-binding domains"/>
    <property type="match status" value="1"/>
</dbReference>
<organism evidence="3 4">
    <name type="scientific">Candidatus Pullichristensenella excrementigallinarum</name>
    <dbReference type="NCBI Taxonomy" id="2840907"/>
    <lineage>
        <taxon>Bacteria</taxon>
        <taxon>Bacillati</taxon>
        <taxon>Bacillota</taxon>
        <taxon>Clostridia</taxon>
        <taxon>Candidatus Pullichristensenella</taxon>
    </lineage>
</organism>
<evidence type="ECO:0000313" key="3">
    <source>
        <dbReference type="EMBL" id="HIU34540.1"/>
    </source>
</evidence>
<reference evidence="3" key="1">
    <citation type="submission" date="2020-10" db="EMBL/GenBank/DDBJ databases">
        <authorList>
            <person name="Gilroy R."/>
        </authorList>
    </citation>
    <scope>NUCLEOTIDE SEQUENCE</scope>
    <source>
        <strain evidence="3">ChiHcec3-11533</strain>
    </source>
</reference>
<dbReference type="CDD" id="cd00093">
    <property type="entry name" value="HTH_XRE"/>
    <property type="match status" value="1"/>
</dbReference>
<accession>A0A9D1LCK1</accession>
<dbReference type="InterPro" id="IPR010982">
    <property type="entry name" value="Lambda_DNA-bd_dom_sf"/>
</dbReference>
<feature type="region of interest" description="Disordered" evidence="1">
    <location>
        <begin position="80"/>
        <end position="100"/>
    </location>
</feature>
<feature type="domain" description="HTH cro/C1-type" evidence="2">
    <location>
        <begin position="12"/>
        <end position="66"/>
    </location>
</feature>
<dbReference type="GO" id="GO:0003677">
    <property type="term" value="F:DNA binding"/>
    <property type="evidence" value="ECO:0007669"/>
    <property type="project" value="InterPro"/>
</dbReference>
<dbReference type="AlphaFoldDB" id="A0A9D1LCK1"/>
<sequence>MGEIQEIVGREMRVRREDLCMTQEGMAEKVGITDRRYRDLEKGKGDVRFSTILRFAILCDMKLDPICEIIRQKGLIQPGEGIAPRKRRESACREKEEREK</sequence>
<gene>
    <name evidence="3" type="ORF">IAB02_08255</name>
</gene>
<evidence type="ECO:0000313" key="4">
    <source>
        <dbReference type="Proteomes" id="UP000824072"/>
    </source>
</evidence>
<dbReference type="Pfam" id="PF13560">
    <property type="entry name" value="HTH_31"/>
    <property type="match status" value="1"/>
</dbReference>
<dbReference type="Gene3D" id="1.10.260.40">
    <property type="entry name" value="lambda repressor-like DNA-binding domains"/>
    <property type="match status" value="1"/>
</dbReference>
<dbReference type="PROSITE" id="PS50943">
    <property type="entry name" value="HTH_CROC1"/>
    <property type="match status" value="1"/>
</dbReference>
<reference evidence="3" key="2">
    <citation type="journal article" date="2021" name="PeerJ">
        <title>Extensive microbial diversity within the chicken gut microbiome revealed by metagenomics and culture.</title>
        <authorList>
            <person name="Gilroy R."/>
            <person name="Ravi A."/>
            <person name="Getino M."/>
            <person name="Pursley I."/>
            <person name="Horton D.L."/>
            <person name="Alikhan N.F."/>
            <person name="Baker D."/>
            <person name="Gharbi K."/>
            <person name="Hall N."/>
            <person name="Watson M."/>
            <person name="Adriaenssens E.M."/>
            <person name="Foster-Nyarko E."/>
            <person name="Jarju S."/>
            <person name="Secka A."/>
            <person name="Antonio M."/>
            <person name="Oren A."/>
            <person name="Chaudhuri R.R."/>
            <person name="La Ragione R."/>
            <person name="Hildebrand F."/>
            <person name="Pallen M.J."/>
        </authorList>
    </citation>
    <scope>NUCLEOTIDE SEQUENCE</scope>
    <source>
        <strain evidence="3">ChiHcec3-11533</strain>
    </source>
</reference>
<feature type="compositionally biased region" description="Basic and acidic residues" evidence="1">
    <location>
        <begin position="89"/>
        <end position="100"/>
    </location>
</feature>
<name>A0A9D1LCK1_9FIRM</name>
<comment type="caution">
    <text evidence="3">The sequence shown here is derived from an EMBL/GenBank/DDBJ whole genome shotgun (WGS) entry which is preliminary data.</text>
</comment>
<dbReference type="EMBL" id="DVMU01000184">
    <property type="protein sequence ID" value="HIU34540.1"/>
    <property type="molecule type" value="Genomic_DNA"/>
</dbReference>
<proteinExistence type="predicted"/>
<dbReference type="SMART" id="SM00530">
    <property type="entry name" value="HTH_XRE"/>
    <property type="match status" value="1"/>
</dbReference>
<protein>
    <submittedName>
        <fullName evidence="3">Helix-turn-helix domain-containing protein</fullName>
    </submittedName>
</protein>
<dbReference type="InterPro" id="IPR001387">
    <property type="entry name" value="Cro/C1-type_HTH"/>
</dbReference>
<evidence type="ECO:0000259" key="2">
    <source>
        <dbReference type="PROSITE" id="PS50943"/>
    </source>
</evidence>